<reference evidence="1 2" key="1">
    <citation type="journal article" date="2000" name="Virology">
        <title>Identification and phylogenetic comparison of Salem virus, a novel paramyxovirus of horses.</title>
        <authorList>
            <person name="Renshaw R.W."/>
            <person name="Glaser A.L."/>
            <person name="Van Campen H."/>
            <person name="Weiland F."/>
            <person name="Dubovi E.J."/>
        </authorList>
    </citation>
    <scope>NUCLEOTIDE SEQUENCE [LARGE SCALE GENOMIC DNA]</scope>
</reference>
<dbReference type="Proteomes" id="UP000153605">
    <property type="component" value="Segment"/>
</dbReference>
<name>Q9IZB9_9MONO</name>
<keyword evidence="2" id="KW-1185">Reference proteome</keyword>
<sequence length="179" mass="20738">MKIEHLSRMLSRFLQILKSKRINPLENQESHYRTLESITEKTTMPNSGKTSKKSIYLCKRDPSAMSNSASRVEIKTIAHELRQEIRKEISKWIQKQQVKSVVPQDLHVETQILLTMLSRLAEGELLTQDWQRSVLKEIQDSAITCEVMDQLVAMILDLFPRKYHDQVQGIQPIPVMLGV</sequence>
<protein>
    <submittedName>
        <fullName evidence="1">C protein</fullName>
    </submittedName>
</protein>
<organism evidence="1 2">
    <name type="scientific">Salem virus</name>
    <dbReference type="NCBI Taxonomy" id="120499"/>
    <lineage>
        <taxon>Viruses</taxon>
        <taxon>Riboviria</taxon>
        <taxon>Orthornavirae</taxon>
        <taxon>Negarnaviricota</taxon>
        <taxon>Haploviricotina</taxon>
        <taxon>Monjiviricetes</taxon>
        <taxon>Mononegavirales</taxon>
        <taxon>Paramyxoviridae</taxon>
        <taxon>Orthoparamyxovirinae</taxon>
        <taxon>Salemvirus</taxon>
        <taxon>Salemvirus salemense</taxon>
    </lineage>
</organism>
<dbReference type="InterPro" id="IPR031812">
    <property type="entry name" value="C_Hendra"/>
</dbReference>
<evidence type="ECO:0000313" key="1">
    <source>
        <dbReference type="EMBL" id="AAF63743.1"/>
    </source>
</evidence>
<dbReference type="Pfam" id="PF16821">
    <property type="entry name" value="C_Hendra"/>
    <property type="match status" value="1"/>
</dbReference>
<evidence type="ECO:0000313" key="2">
    <source>
        <dbReference type="Proteomes" id="UP000153605"/>
    </source>
</evidence>
<dbReference type="EMBL" id="JQ697837">
    <property type="protein sequence ID" value="AAF63743.1"/>
    <property type="molecule type" value="Viral_cRNA"/>
</dbReference>
<accession>Q9IZB9</accession>
<gene>
    <name evidence="1" type="primary">C</name>
    <name evidence="1" type="synonym">P</name>
    <name evidence="1" type="synonym">V</name>
</gene>
<dbReference type="OrthoDB" id="10126at10239"/>
<proteinExistence type="predicted"/>
<reference evidence="1 2" key="2">
    <citation type="journal article" date="2012" name="Arch. Virol.">
        <title>Genome characterization of Salem virus reveals its evolutionary intermediate status in the subfamily Paramyxovirinae.</title>
        <authorList>
            <person name="Anderson D.E."/>
            <person name="Dubovi E.J."/>
            <person name="Yu M."/>
            <person name="Wang L.F."/>
            <person name="Renshaw R.W."/>
        </authorList>
    </citation>
    <scope>NUCLEOTIDE SEQUENCE [LARGE SCALE GENOMIC DNA]</scope>
</reference>